<dbReference type="GO" id="GO:1990537">
    <property type="term" value="C:mitotic spindle polar microtubule"/>
    <property type="evidence" value="ECO:0007669"/>
    <property type="project" value="TreeGrafter"/>
</dbReference>
<keyword evidence="12" id="KW-0539">Nucleus</keyword>
<evidence type="ECO:0000256" key="5">
    <source>
        <dbReference type="ARBA" id="ARBA00020497"/>
    </source>
</evidence>
<comment type="subcellular location">
    <subcellularLocation>
        <location evidence="3">Chromosome</location>
        <location evidence="3">Centromere</location>
        <location evidence="3">Kinetochore</location>
    </subcellularLocation>
    <subcellularLocation>
        <location evidence="2">Cytoplasm</location>
        <location evidence="2">Cytoskeleton</location>
        <location evidence="2">Spindle</location>
    </subcellularLocation>
    <subcellularLocation>
        <location evidence="1">Nucleus</location>
    </subcellularLocation>
</comment>
<dbReference type="PANTHER" id="PTHR28113">
    <property type="entry name" value="DASH COMPLEX SUBUNIT DAM1"/>
    <property type="match status" value="1"/>
</dbReference>
<evidence type="ECO:0000256" key="3">
    <source>
        <dbReference type="ARBA" id="ARBA00004629"/>
    </source>
</evidence>
<dbReference type="Proteomes" id="UP000070444">
    <property type="component" value="Unassembled WGS sequence"/>
</dbReference>
<keyword evidence="7" id="KW-0963">Cytoplasm</keyword>
<evidence type="ECO:0000256" key="8">
    <source>
        <dbReference type="ARBA" id="ARBA00022701"/>
    </source>
</evidence>
<evidence type="ECO:0000256" key="1">
    <source>
        <dbReference type="ARBA" id="ARBA00004123"/>
    </source>
</evidence>
<evidence type="ECO:0000256" key="11">
    <source>
        <dbReference type="ARBA" id="ARBA00023212"/>
    </source>
</evidence>
<evidence type="ECO:0000313" key="16">
    <source>
        <dbReference type="EMBL" id="KXN70749.1"/>
    </source>
</evidence>
<evidence type="ECO:0000256" key="9">
    <source>
        <dbReference type="ARBA" id="ARBA00022829"/>
    </source>
</evidence>
<gene>
    <name evidence="16" type="ORF">CONCODRAFT_6680</name>
</gene>
<dbReference type="EMBL" id="KQ964494">
    <property type="protein sequence ID" value="KXN70749.1"/>
    <property type="molecule type" value="Genomic_DNA"/>
</dbReference>
<dbReference type="OMA" id="HKANIDI"/>
<dbReference type="InterPro" id="IPR013962">
    <property type="entry name" value="DASH_Dam1"/>
</dbReference>
<keyword evidence="9" id="KW-0159">Chromosome partition</keyword>
<evidence type="ECO:0000313" key="17">
    <source>
        <dbReference type="Proteomes" id="UP000070444"/>
    </source>
</evidence>
<feature type="region of interest" description="Disordered" evidence="15">
    <location>
        <begin position="128"/>
        <end position="163"/>
    </location>
</feature>
<organism evidence="16 17">
    <name type="scientific">Conidiobolus coronatus (strain ATCC 28846 / CBS 209.66 / NRRL 28638)</name>
    <name type="common">Delacroixia coronata</name>
    <dbReference type="NCBI Taxonomy" id="796925"/>
    <lineage>
        <taxon>Eukaryota</taxon>
        <taxon>Fungi</taxon>
        <taxon>Fungi incertae sedis</taxon>
        <taxon>Zoopagomycota</taxon>
        <taxon>Entomophthoromycotina</taxon>
        <taxon>Entomophthoromycetes</taxon>
        <taxon>Entomophthorales</taxon>
        <taxon>Ancylistaceae</taxon>
        <taxon>Conidiobolus</taxon>
    </lineage>
</organism>
<evidence type="ECO:0000256" key="12">
    <source>
        <dbReference type="ARBA" id="ARBA00023242"/>
    </source>
</evidence>
<dbReference type="PANTHER" id="PTHR28113:SF1">
    <property type="entry name" value="DASH COMPLEX SUBUNIT DAM1"/>
    <property type="match status" value="1"/>
</dbReference>
<dbReference type="GO" id="GO:1990758">
    <property type="term" value="P:mitotic sister chromatid biorientation"/>
    <property type="evidence" value="ECO:0007669"/>
    <property type="project" value="TreeGrafter"/>
</dbReference>
<evidence type="ECO:0000256" key="14">
    <source>
        <dbReference type="ARBA" id="ARBA00030453"/>
    </source>
</evidence>
<keyword evidence="11" id="KW-0206">Cytoskeleton</keyword>
<evidence type="ECO:0000256" key="13">
    <source>
        <dbReference type="ARBA" id="ARBA00023328"/>
    </source>
</evidence>
<dbReference type="STRING" id="796925.A0A137P706"/>
<sequence length="256" mass="29804">MSDLSSITPYRRRSVNAKVEEATSIQQLTLDLLKQPIQELFQGTEKLKKNMVKLNKINSNLVRLNSNFSQFLNGLNMNQTVAHFPEAPVKSSFNNIDINELFHSRIVTPNNAFNMDYQLEQLNINEHEPEPETLPEPEPQPEKQTTSKRPMKGTTAANKRLRRPKKPDLFTITIIETLPIKFRQDPHKANIDIILQNLRKYHQEGLYEQDIGDLMDVKRHQCKEYLNALVRTKHVLKESKKGLLYRLNPEKHPFSK</sequence>
<evidence type="ECO:0000256" key="6">
    <source>
        <dbReference type="ARBA" id="ARBA00022454"/>
    </source>
</evidence>
<keyword evidence="13" id="KW-0137">Centromere</keyword>
<dbReference type="GO" id="GO:0044732">
    <property type="term" value="C:mitotic spindle pole body"/>
    <property type="evidence" value="ECO:0007669"/>
    <property type="project" value="TreeGrafter"/>
</dbReference>
<dbReference type="GO" id="GO:0042729">
    <property type="term" value="C:DASH complex"/>
    <property type="evidence" value="ECO:0007669"/>
    <property type="project" value="InterPro"/>
</dbReference>
<keyword evidence="10" id="KW-0995">Kinetochore</keyword>
<accession>A0A137P706</accession>
<reference evidence="16 17" key="1">
    <citation type="journal article" date="2015" name="Genome Biol. Evol.">
        <title>Phylogenomic analyses indicate that early fungi evolved digesting cell walls of algal ancestors of land plants.</title>
        <authorList>
            <person name="Chang Y."/>
            <person name="Wang S."/>
            <person name="Sekimoto S."/>
            <person name="Aerts A.L."/>
            <person name="Choi C."/>
            <person name="Clum A."/>
            <person name="LaButti K.M."/>
            <person name="Lindquist E.A."/>
            <person name="Yee Ngan C."/>
            <person name="Ohm R.A."/>
            <person name="Salamov A.A."/>
            <person name="Grigoriev I.V."/>
            <person name="Spatafora J.W."/>
            <person name="Berbee M.L."/>
        </authorList>
    </citation>
    <scope>NUCLEOTIDE SEQUENCE [LARGE SCALE GENOMIC DNA]</scope>
    <source>
        <strain evidence="16 17">NRRL 28638</strain>
    </source>
</reference>
<evidence type="ECO:0000256" key="10">
    <source>
        <dbReference type="ARBA" id="ARBA00022838"/>
    </source>
</evidence>
<dbReference type="OrthoDB" id="5586015at2759"/>
<comment type="similarity">
    <text evidence="4">Belongs to the DASH complex DAM1 family.</text>
</comment>
<dbReference type="Pfam" id="PF08653">
    <property type="entry name" value="DASH_Dam1"/>
    <property type="match status" value="1"/>
</dbReference>
<protein>
    <recommendedName>
        <fullName evidence="5">DASH complex subunit DAM1</fullName>
    </recommendedName>
    <alternativeName>
        <fullName evidence="14">Outer kinetochore protein DAM1</fullName>
    </alternativeName>
</protein>
<keyword evidence="17" id="KW-1185">Reference proteome</keyword>
<dbReference type="AlphaFoldDB" id="A0A137P706"/>
<keyword evidence="6" id="KW-0158">Chromosome</keyword>
<evidence type="ECO:0000256" key="7">
    <source>
        <dbReference type="ARBA" id="ARBA00022490"/>
    </source>
</evidence>
<name>A0A137P706_CONC2</name>
<proteinExistence type="inferred from homology"/>
<evidence type="ECO:0000256" key="2">
    <source>
        <dbReference type="ARBA" id="ARBA00004186"/>
    </source>
</evidence>
<evidence type="ECO:0000256" key="15">
    <source>
        <dbReference type="SAM" id="MobiDB-lite"/>
    </source>
</evidence>
<evidence type="ECO:0000256" key="4">
    <source>
        <dbReference type="ARBA" id="ARBA00010073"/>
    </source>
</evidence>
<keyword evidence="8" id="KW-0493">Microtubule</keyword>